<comment type="caution">
    <text evidence="8">The sequence shown here is derived from an EMBL/GenBank/DDBJ whole genome shotgun (WGS) entry which is preliminary data.</text>
</comment>
<dbReference type="Proteomes" id="UP000547058">
    <property type="component" value="Unassembled WGS sequence"/>
</dbReference>
<evidence type="ECO:0000256" key="3">
    <source>
        <dbReference type="ARBA" id="ARBA00022475"/>
    </source>
</evidence>
<evidence type="ECO:0000256" key="5">
    <source>
        <dbReference type="ARBA" id="ARBA00022989"/>
    </source>
</evidence>
<feature type="transmembrane region" description="Helical" evidence="7">
    <location>
        <begin position="92"/>
        <end position="114"/>
    </location>
</feature>
<feature type="transmembrane region" description="Helical" evidence="7">
    <location>
        <begin position="174"/>
        <end position="203"/>
    </location>
</feature>
<organism evidence="8 9">
    <name type="scientific">Stenotrophomonas tumulicola</name>
    <dbReference type="NCBI Taxonomy" id="1685415"/>
    <lineage>
        <taxon>Bacteria</taxon>
        <taxon>Pseudomonadati</taxon>
        <taxon>Pseudomonadota</taxon>
        <taxon>Gammaproteobacteria</taxon>
        <taxon>Lysobacterales</taxon>
        <taxon>Lysobacteraceae</taxon>
        <taxon>Stenotrophomonas</taxon>
    </lineage>
</organism>
<sequence>MIRSASSLYMPRLDATGRWLSPLALRTLLAWEFFESGREKLLGDNWFADLSGSFPFPFSVLPASLNWQLATWLELVGSIALLLGLATRSVAYVFWVLTIVAIAAVHWPTEWHGLAELWQGYAITDHGFGNFKLPLLFLVMLLPLILGGGGALSIDRLIAGPAAPARGGDGLGWGTALFALCLPLAALLPAVGLGGALFGLLLLARHAWRRRRVHLS</sequence>
<evidence type="ECO:0000256" key="2">
    <source>
        <dbReference type="ARBA" id="ARBA00006679"/>
    </source>
</evidence>
<evidence type="ECO:0000256" key="6">
    <source>
        <dbReference type="ARBA" id="ARBA00023136"/>
    </source>
</evidence>
<reference evidence="8 9" key="1">
    <citation type="submission" date="2020-08" db="EMBL/GenBank/DDBJ databases">
        <title>Stenotrophomonas tumulicola JCM 30961.</title>
        <authorList>
            <person name="Deng Y."/>
        </authorList>
    </citation>
    <scope>NUCLEOTIDE SEQUENCE [LARGE SCALE GENOMIC DNA]</scope>
    <source>
        <strain evidence="8 9">JCM 30961</strain>
    </source>
</reference>
<dbReference type="GO" id="GO:0005886">
    <property type="term" value="C:plasma membrane"/>
    <property type="evidence" value="ECO:0007669"/>
    <property type="project" value="UniProtKB-SubCell"/>
</dbReference>
<keyword evidence="9" id="KW-1185">Reference proteome</keyword>
<evidence type="ECO:0000313" key="8">
    <source>
        <dbReference type="EMBL" id="MBA8681773.1"/>
    </source>
</evidence>
<dbReference type="EMBL" id="JACGXS010000003">
    <property type="protein sequence ID" value="MBA8681773.1"/>
    <property type="molecule type" value="Genomic_DNA"/>
</dbReference>
<dbReference type="Pfam" id="PF07681">
    <property type="entry name" value="DoxX"/>
    <property type="match status" value="1"/>
</dbReference>
<evidence type="ECO:0000256" key="1">
    <source>
        <dbReference type="ARBA" id="ARBA00004651"/>
    </source>
</evidence>
<dbReference type="InterPro" id="IPR051907">
    <property type="entry name" value="DoxX-like_oxidoreductase"/>
</dbReference>
<protein>
    <submittedName>
        <fullName evidence="8">DoxX family protein</fullName>
    </submittedName>
</protein>
<dbReference type="RefSeq" id="WP_182338912.1">
    <property type="nucleotide sequence ID" value="NZ_JACGXS010000003.1"/>
</dbReference>
<keyword evidence="4 7" id="KW-0812">Transmembrane</keyword>
<evidence type="ECO:0000256" key="4">
    <source>
        <dbReference type="ARBA" id="ARBA00022692"/>
    </source>
</evidence>
<dbReference type="InterPro" id="IPR032808">
    <property type="entry name" value="DoxX"/>
</dbReference>
<keyword evidence="5 7" id="KW-1133">Transmembrane helix</keyword>
<keyword evidence="6 7" id="KW-0472">Membrane</keyword>
<name>A0A7W3IH75_9GAMM</name>
<accession>A0A7W3IH75</accession>
<dbReference type="PANTHER" id="PTHR33452:SF7">
    <property type="entry name" value="DOXX FAMILY PROTEIN"/>
    <property type="match status" value="1"/>
</dbReference>
<comment type="subcellular location">
    <subcellularLocation>
        <location evidence="1">Cell membrane</location>
        <topology evidence="1">Multi-pass membrane protein</topology>
    </subcellularLocation>
</comment>
<evidence type="ECO:0000313" key="9">
    <source>
        <dbReference type="Proteomes" id="UP000547058"/>
    </source>
</evidence>
<evidence type="ECO:0000256" key="7">
    <source>
        <dbReference type="SAM" id="Phobius"/>
    </source>
</evidence>
<dbReference type="AlphaFoldDB" id="A0A7W3IH75"/>
<feature type="transmembrane region" description="Helical" evidence="7">
    <location>
        <begin position="135"/>
        <end position="154"/>
    </location>
</feature>
<gene>
    <name evidence="8" type="ORF">H4O11_08085</name>
</gene>
<dbReference type="PANTHER" id="PTHR33452">
    <property type="entry name" value="OXIDOREDUCTASE CATD-RELATED"/>
    <property type="match status" value="1"/>
</dbReference>
<keyword evidence="3" id="KW-1003">Cell membrane</keyword>
<comment type="similarity">
    <text evidence="2">Belongs to the DoxX family.</text>
</comment>
<proteinExistence type="inferred from homology"/>